<dbReference type="PRINTS" id="PR00084">
    <property type="entry name" value="MTLDHDRGNASE"/>
</dbReference>
<gene>
    <name evidence="7" type="primary">mtlD</name>
    <name evidence="10" type="ORF">H7C18_12680</name>
</gene>
<protein>
    <recommendedName>
        <fullName evidence="3 7">Mannitol-1-phosphate 5-dehydrogenase</fullName>
        <ecNumber evidence="2 7">1.1.1.17</ecNumber>
    </recommendedName>
</protein>
<dbReference type="InterPro" id="IPR013131">
    <property type="entry name" value="Mannitol_DH_N"/>
</dbReference>
<proteinExistence type="inferred from homology"/>
<reference evidence="10 11" key="1">
    <citation type="submission" date="2020-08" db="EMBL/GenBank/DDBJ databases">
        <title>Cohnella phylogeny.</title>
        <authorList>
            <person name="Dunlap C."/>
        </authorList>
    </citation>
    <scope>NUCLEOTIDE SEQUENCE [LARGE SCALE GENOMIC DNA]</scope>
    <source>
        <strain evidence="10 11">CBP 2801</strain>
    </source>
</reference>
<dbReference type="InterPro" id="IPR036291">
    <property type="entry name" value="NAD(P)-bd_dom_sf"/>
</dbReference>
<evidence type="ECO:0000259" key="9">
    <source>
        <dbReference type="Pfam" id="PF08125"/>
    </source>
</evidence>
<dbReference type="Pfam" id="PF01232">
    <property type="entry name" value="Mannitol_dh"/>
    <property type="match status" value="1"/>
</dbReference>
<dbReference type="GO" id="GO:0019592">
    <property type="term" value="P:mannitol catabolic process"/>
    <property type="evidence" value="ECO:0007669"/>
    <property type="project" value="TreeGrafter"/>
</dbReference>
<dbReference type="GO" id="GO:0008926">
    <property type="term" value="F:mannitol-1-phosphate 5-dehydrogenase activity"/>
    <property type="evidence" value="ECO:0007669"/>
    <property type="project" value="UniProtKB-UniRule"/>
</dbReference>
<keyword evidence="5 7" id="KW-0520">NAD</keyword>
<dbReference type="Proteomes" id="UP000564644">
    <property type="component" value="Unassembled WGS sequence"/>
</dbReference>
<feature type="domain" description="Mannitol dehydrogenase C-terminal" evidence="9">
    <location>
        <begin position="203"/>
        <end position="344"/>
    </location>
</feature>
<keyword evidence="11" id="KW-1185">Reference proteome</keyword>
<dbReference type="InterPro" id="IPR013118">
    <property type="entry name" value="Mannitol_DH_C"/>
</dbReference>
<dbReference type="NCBIfam" id="NF002652">
    <property type="entry name" value="PRK02318.2-5"/>
    <property type="match status" value="1"/>
</dbReference>
<dbReference type="EC" id="1.1.1.17" evidence="2 7"/>
<comment type="catalytic activity">
    <reaction evidence="6 7">
        <text>D-mannitol 1-phosphate + NAD(+) = beta-D-fructose 6-phosphate + NADH + H(+)</text>
        <dbReference type="Rhea" id="RHEA:19661"/>
        <dbReference type="ChEBI" id="CHEBI:15378"/>
        <dbReference type="ChEBI" id="CHEBI:57540"/>
        <dbReference type="ChEBI" id="CHEBI:57634"/>
        <dbReference type="ChEBI" id="CHEBI:57945"/>
        <dbReference type="ChEBI" id="CHEBI:61381"/>
        <dbReference type="EC" id="1.1.1.17"/>
    </reaction>
</comment>
<dbReference type="Gene3D" id="1.10.1040.10">
    <property type="entry name" value="N-(1-d-carboxylethyl)-l-norvaline Dehydrogenase, domain 2"/>
    <property type="match status" value="1"/>
</dbReference>
<dbReference type="InterPro" id="IPR008927">
    <property type="entry name" value="6-PGluconate_DH-like_C_sf"/>
</dbReference>
<organism evidence="10 11">
    <name type="scientific">Cohnella zeiphila</name>
    <dbReference type="NCBI Taxonomy" id="2761120"/>
    <lineage>
        <taxon>Bacteria</taxon>
        <taxon>Bacillati</taxon>
        <taxon>Bacillota</taxon>
        <taxon>Bacilli</taxon>
        <taxon>Bacillales</taxon>
        <taxon>Paenibacillaceae</taxon>
        <taxon>Cohnella</taxon>
    </lineage>
</organism>
<feature type="binding site" evidence="7">
    <location>
        <begin position="6"/>
        <end position="17"/>
    </location>
    <ligand>
        <name>NAD(+)</name>
        <dbReference type="ChEBI" id="CHEBI:57540"/>
    </ligand>
</feature>
<comment type="similarity">
    <text evidence="1 7">Belongs to the mannitol dehydrogenase family.</text>
</comment>
<dbReference type="EMBL" id="JACJVO010000015">
    <property type="protein sequence ID" value="MBB6731769.1"/>
    <property type="molecule type" value="Genomic_DNA"/>
</dbReference>
<evidence type="ECO:0000256" key="4">
    <source>
        <dbReference type="ARBA" id="ARBA00023002"/>
    </source>
</evidence>
<evidence type="ECO:0000256" key="6">
    <source>
        <dbReference type="ARBA" id="ARBA00048615"/>
    </source>
</evidence>
<dbReference type="SUPFAM" id="SSF48179">
    <property type="entry name" value="6-phosphogluconate dehydrogenase C-terminal domain-like"/>
    <property type="match status" value="1"/>
</dbReference>
<accession>A0A7X0VV52</accession>
<sequence>MPGKRAVHFGAGNIGRGFIGWMLYRSGYEVTFVSRNDKQIELMRDRGQYTVTLASEAEEREIVRNVTAIHIGNAAAVRESMLEADLVTTSVGEAALAHIAKALADGLAYRLRRHSRPLQIVACENAVHGSAKLKGWVYSHLPDELRERAERCAAFPNAIVDRIVPPQPSDELWNVRVEPFHEWVLEQAGGTDPIEGVRYVTSLEPYAERKLYTVNVGHCGAAYFGYLAGYRTIPESLRDERLRNRVAGAMEETGRLLVRKYGWSEEEHRQYIRKSLQRFANPRIPDKVARVGRSPLRKLAPDDRLIRPALQASALGMDSPHLVTLISAALLFDHGRDPEAVKLQARIRARGVRDVIRSHMGILEHHPLHFRIANRYEELKRESTGIS</sequence>
<name>A0A7X0VV52_9BACL</name>
<evidence type="ECO:0000313" key="10">
    <source>
        <dbReference type="EMBL" id="MBB6731769.1"/>
    </source>
</evidence>
<evidence type="ECO:0000256" key="7">
    <source>
        <dbReference type="HAMAP-Rule" id="MF_00196"/>
    </source>
</evidence>
<dbReference type="PANTHER" id="PTHR30524">
    <property type="entry name" value="MANNITOL-1-PHOSPHATE 5-DEHYDROGENASE"/>
    <property type="match status" value="1"/>
</dbReference>
<dbReference type="GO" id="GO:0005829">
    <property type="term" value="C:cytosol"/>
    <property type="evidence" value="ECO:0007669"/>
    <property type="project" value="TreeGrafter"/>
</dbReference>
<dbReference type="AlphaFoldDB" id="A0A7X0VV52"/>
<evidence type="ECO:0000256" key="3">
    <source>
        <dbReference type="ARBA" id="ARBA00016219"/>
    </source>
</evidence>
<evidence type="ECO:0000259" key="8">
    <source>
        <dbReference type="Pfam" id="PF01232"/>
    </source>
</evidence>
<comment type="caution">
    <text evidence="10">The sequence shown here is derived from an EMBL/GenBank/DDBJ whole genome shotgun (WGS) entry which is preliminary data.</text>
</comment>
<keyword evidence="4 7" id="KW-0560">Oxidoreductase</keyword>
<dbReference type="InterPro" id="IPR023028">
    <property type="entry name" value="Mannitol_1_phos_5_DH"/>
</dbReference>
<feature type="domain" description="Mannitol dehydrogenase N-terminal" evidence="8">
    <location>
        <begin position="5"/>
        <end position="188"/>
    </location>
</feature>
<dbReference type="RefSeq" id="WP_185129441.1">
    <property type="nucleotide sequence ID" value="NZ_JACJVO010000015.1"/>
</dbReference>
<dbReference type="SUPFAM" id="SSF51735">
    <property type="entry name" value="NAD(P)-binding Rossmann-fold domains"/>
    <property type="match status" value="1"/>
</dbReference>
<evidence type="ECO:0000313" key="11">
    <source>
        <dbReference type="Proteomes" id="UP000564644"/>
    </source>
</evidence>
<dbReference type="InterPro" id="IPR013328">
    <property type="entry name" value="6PGD_dom2"/>
</dbReference>
<evidence type="ECO:0000256" key="2">
    <source>
        <dbReference type="ARBA" id="ARBA00012939"/>
    </source>
</evidence>
<dbReference type="InterPro" id="IPR000669">
    <property type="entry name" value="Mannitol_DH"/>
</dbReference>
<dbReference type="Pfam" id="PF08125">
    <property type="entry name" value="Mannitol_dh_C"/>
    <property type="match status" value="1"/>
</dbReference>
<dbReference type="PANTHER" id="PTHR30524:SF0">
    <property type="entry name" value="ALTRONATE OXIDOREDUCTASE-RELATED"/>
    <property type="match status" value="1"/>
</dbReference>
<evidence type="ECO:0000256" key="5">
    <source>
        <dbReference type="ARBA" id="ARBA00023027"/>
    </source>
</evidence>
<dbReference type="Gene3D" id="3.40.50.720">
    <property type="entry name" value="NAD(P)-binding Rossmann-like Domain"/>
    <property type="match status" value="1"/>
</dbReference>
<evidence type="ECO:0000256" key="1">
    <source>
        <dbReference type="ARBA" id="ARBA00006541"/>
    </source>
</evidence>
<dbReference type="HAMAP" id="MF_00196">
    <property type="entry name" value="Mannitol_dehydrog"/>
    <property type="match status" value="1"/>
</dbReference>